<keyword evidence="8" id="KW-1185">Reference proteome</keyword>
<gene>
    <name evidence="7" type="ORF">HAX54_002701</name>
</gene>
<evidence type="ECO:0000313" key="7">
    <source>
        <dbReference type="EMBL" id="MCD7449984.1"/>
    </source>
</evidence>
<dbReference type="InterPro" id="IPR026992">
    <property type="entry name" value="DIOX_N"/>
</dbReference>
<accession>A0ABS8RTM5</accession>
<feature type="domain" description="Non-haem dioxygenase N-terminal" evidence="6">
    <location>
        <begin position="13"/>
        <end position="124"/>
    </location>
</feature>
<dbReference type="Proteomes" id="UP000823775">
    <property type="component" value="Unassembled WGS sequence"/>
</dbReference>
<evidence type="ECO:0000256" key="4">
    <source>
        <dbReference type="ARBA" id="ARBA00023004"/>
    </source>
</evidence>
<comment type="caution">
    <text evidence="7">The sequence shown here is derived from an EMBL/GenBank/DDBJ whole genome shotgun (WGS) entry which is preliminary data.</text>
</comment>
<evidence type="ECO:0000256" key="3">
    <source>
        <dbReference type="ARBA" id="ARBA00023002"/>
    </source>
</evidence>
<name>A0ABS8RTM5_DATST</name>
<dbReference type="Gene3D" id="2.60.120.330">
    <property type="entry name" value="B-lactam Antibiotic, Isopenicillin N Synthase, Chain"/>
    <property type="match status" value="1"/>
</dbReference>
<feature type="domain" description="Isopenicillin N synthase-like Fe(2+) 2OG dioxygenase" evidence="5">
    <location>
        <begin position="175"/>
        <end position="253"/>
    </location>
</feature>
<evidence type="ECO:0000259" key="5">
    <source>
        <dbReference type="Pfam" id="PF03171"/>
    </source>
</evidence>
<keyword evidence="1" id="KW-0479">Metal-binding</keyword>
<dbReference type="Pfam" id="PF03171">
    <property type="entry name" value="2OG-FeII_Oxy"/>
    <property type="match status" value="1"/>
</dbReference>
<dbReference type="InterPro" id="IPR050295">
    <property type="entry name" value="Plant_2OG-oxidoreductases"/>
</dbReference>
<evidence type="ECO:0000313" key="8">
    <source>
        <dbReference type="Proteomes" id="UP000823775"/>
    </source>
</evidence>
<dbReference type="PANTHER" id="PTHR47991">
    <property type="entry name" value="OXOGLUTARATE/IRON-DEPENDENT DIOXYGENASE"/>
    <property type="match status" value="1"/>
</dbReference>
<protein>
    <submittedName>
        <fullName evidence="7">Uncharacterized protein</fullName>
    </submittedName>
</protein>
<keyword evidence="4" id="KW-0408">Iron</keyword>
<proteinExistence type="predicted"/>
<evidence type="ECO:0000256" key="1">
    <source>
        <dbReference type="ARBA" id="ARBA00022723"/>
    </source>
</evidence>
<sequence>MLMTKKTDLLNSIIDLNCLSSSTTSDKDREQELEKLRAALSSWGCFQGIGHGISVSFLDKIRQVSRNYFKQPMEEKNKYAKTVVDFQGYGADPVPEQGQYLDWSDRLFLDVFPEDQRQYNLWPQLPVSFREVLEDYAEKIGWSQKLPLKLWQVKYKLEENCFLERIWRTSTTASKRPDLVLGLKPHADGTGYTIILQDEVGLQWCHNWPDRARHVNPSCVIPPKIMSNGIFKGTVHRVLSNSERDRISVAVFYLHAEVGKEIGPEDGLVNGDRPKIYKRVKDYAETHWKFYQRGMRALHTVQI</sequence>
<dbReference type="EMBL" id="JACEIK010000112">
    <property type="protein sequence ID" value="MCD7449984.1"/>
    <property type="molecule type" value="Genomic_DNA"/>
</dbReference>
<evidence type="ECO:0000259" key="6">
    <source>
        <dbReference type="Pfam" id="PF14226"/>
    </source>
</evidence>
<organism evidence="7 8">
    <name type="scientific">Datura stramonium</name>
    <name type="common">Jimsonweed</name>
    <name type="synonym">Common thornapple</name>
    <dbReference type="NCBI Taxonomy" id="4076"/>
    <lineage>
        <taxon>Eukaryota</taxon>
        <taxon>Viridiplantae</taxon>
        <taxon>Streptophyta</taxon>
        <taxon>Embryophyta</taxon>
        <taxon>Tracheophyta</taxon>
        <taxon>Spermatophyta</taxon>
        <taxon>Magnoliopsida</taxon>
        <taxon>eudicotyledons</taxon>
        <taxon>Gunneridae</taxon>
        <taxon>Pentapetalae</taxon>
        <taxon>asterids</taxon>
        <taxon>lamiids</taxon>
        <taxon>Solanales</taxon>
        <taxon>Solanaceae</taxon>
        <taxon>Solanoideae</taxon>
        <taxon>Datureae</taxon>
        <taxon>Datura</taxon>
    </lineage>
</organism>
<keyword evidence="2" id="KW-0847">Vitamin C</keyword>
<evidence type="ECO:0000256" key="2">
    <source>
        <dbReference type="ARBA" id="ARBA00022896"/>
    </source>
</evidence>
<dbReference type="SUPFAM" id="SSF51197">
    <property type="entry name" value="Clavaminate synthase-like"/>
    <property type="match status" value="1"/>
</dbReference>
<keyword evidence="3" id="KW-0560">Oxidoreductase</keyword>
<dbReference type="InterPro" id="IPR027443">
    <property type="entry name" value="IPNS-like_sf"/>
</dbReference>
<dbReference type="Pfam" id="PF14226">
    <property type="entry name" value="DIOX_N"/>
    <property type="match status" value="1"/>
</dbReference>
<dbReference type="InterPro" id="IPR044861">
    <property type="entry name" value="IPNS-like_FE2OG_OXY"/>
</dbReference>
<reference evidence="7 8" key="1">
    <citation type="journal article" date="2021" name="BMC Genomics">
        <title>Datura genome reveals duplications of psychoactive alkaloid biosynthetic genes and high mutation rate following tissue culture.</title>
        <authorList>
            <person name="Rajewski A."/>
            <person name="Carter-House D."/>
            <person name="Stajich J."/>
            <person name="Litt A."/>
        </authorList>
    </citation>
    <scope>NUCLEOTIDE SEQUENCE [LARGE SCALE GENOMIC DNA]</scope>
    <source>
        <strain evidence="7">AR-01</strain>
    </source>
</reference>